<dbReference type="RefSeq" id="XP_070913150.1">
    <property type="nucleotide sequence ID" value="XM_071057049.1"/>
</dbReference>
<gene>
    <name evidence="1" type="primary">LCL3_1</name>
    <name evidence="1" type="ORF">MFIFM68171_01627</name>
</gene>
<comment type="caution">
    <text evidence="1">The sequence shown here is derived from an EMBL/GenBank/DDBJ whole genome shotgun (WGS) entry which is preliminary data.</text>
</comment>
<keyword evidence="1" id="KW-0378">Hydrolase</keyword>
<name>A0ABQ0G0Z3_9PEZI</name>
<organism evidence="1 2">
    <name type="scientific">Madurella fahalii</name>
    <dbReference type="NCBI Taxonomy" id="1157608"/>
    <lineage>
        <taxon>Eukaryota</taxon>
        <taxon>Fungi</taxon>
        <taxon>Dikarya</taxon>
        <taxon>Ascomycota</taxon>
        <taxon>Pezizomycotina</taxon>
        <taxon>Sordariomycetes</taxon>
        <taxon>Sordariomycetidae</taxon>
        <taxon>Sordariales</taxon>
        <taxon>Sordariales incertae sedis</taxon>
        <taxon>Madurella</taxon>
    </lineage>
</organism>
<dbReference type="Proteomes" id="UP001628179">
    <property type="component" value="Unassembled WGS sequence"/>
</dbReference>
<proteinExistence type="predicted"/>
<protein>
    <submittedName>
        <fullName evidence="1">Endonuclease lcl3</fullName>
    </submittedName>
</protein>
<dbReference type="EMBL" id="BAAFSV010000001">
    <property type="protein sequence ID" value="GAB1311417.1"/>
    <property type="molecule type" value="Genomic_DNA"/>
</dbReference>
<dbReference type="GO" id="GO:0004519">
    <property type="term" value="F:endonuclease activity"/>
    <property type="evidence" value="ECO:0007669"/>
    <property type="project" value="UniProtKB-KW"/>
</dbReference>
<keyword evidence="2" id="KW-1185">Reference proteome</keyword>
<dbReference type="GeneID" id="98172372"/>
<keyword evidence="1" id="KW-0255">Endonuclease</keyword>
<accession>A0ABQ0G0Z3</accession>
<sequence>MCFHRRLIFGCSHFVWLGILEPCENEKAFQRGGLDVSCDVMWSHGYGTIRVPQKCPKCMTVITIDKSRLGEIKSRIKTLKNKLDYIKGIEVAKDGEWLNLKTDSGTNSGSTIEDGTAASCSLLKETTDTRDTSIDDGWDKSNSAVHSEATYVDPKLRPFKLLERIAERMAKDTDERKAALRALTDKAAEGNNVFKHEYSFAS</sequence>
<reference evidence="1 2" key="1">
    <citation type="submission" date="2024-09" db="EMBL/GenBank/DDBJ databases">
        <title>Itraconazole resistance in Madurella fahalii resulting from another homologue of gene encoding cytochrome P450 14-alpha sterol demethylase (CYP51).</title>
        <authorList>
            <person name="Yoshioka I."/>
            <person name="Fahal A.H."/>
            <person name="Kaneko S."/>
            <person name="Yaguchi T."/>
        </authorList>
    </citation>
    <scope>NUCLEOTIDE SEQUENCE [LARGE SCALE GENOMIC DNA]</scope>
    <source>
        <strain evidence="1 2">IFM 68171</strain>
    </source>
</reference>
<evidence type="ECO:0000313" key="2">
    <source>
        <dbReference type="Proteomes" id="UP001628179"/>
    </source>
</evidence>
<keyword evidence="1" id="KW-0540">Nuclease</keyword>
<evidence type="ECO:0000313" key="1">
    <source>
        <dbReference type="EMBL" id="GAB1311417.1"/>
    </source>
</evidence>